<dbReference type="Proteomes" id="UP001500483">
    <property type="component" value="Unassembled WGS sequence"/>
</dbReference>
<evidence type="ECO:0000313" key="4">
    <source>
        <dbReference type="Proteomes" id="UP001500483"/>
    </source>
</evidence>
<feature type="transmembrane region" description="Helical" evidence="1">
    <location>
        <begin position="124"/>
        <end position="145"/>
    </location>
</feature>
<feature type="transmembrane region" description="Helical" evidence="1">
    <location>
        <begin position="29"/>
        <end position="52"/>
    </location>
</feature>
<dbReference type="Gene3D" id="1.20.144.10">
    <property type="entry name" value="Phosphatidic acid phosphatase type 2/haloperoxidase"/>
    <property type="match status" value="1"/>
</dbReference>
<accession>A0ABP6S0K5</accession>
<evidence type="ECO:0000256" key="1">
    <source>
        <dbReference type="SAM" id="Phobius"/>
    </source>
</evidence>
<organism evidence="3 4">
    <name type="scientific">Saccharopolyspora gregorii</name>
    <dbReference type="NCBI Taxonomy" id="33914"/>
    <lineage>
        <taxon>Bacteria</taxon>
        <taxon>Bacillati</taxon>
        <taxon>Actinomycetota</taxon>
        <taxon>Actinomycetes</taxon>
        <taxon>Pseudonocardiales</taxon>
        <taxon>Pseudonocardiaceae</taxon>
        <taxon>Saccharopolyspora</taxon>
    </lineage>
</organism>
<evidence type="ECO:0000313" key="3">
    <source>
        <dbReference type="EMBL" id="GAA3364917.1"/>
    </source>
</evidence>
<proteinExistence type="predicted"/>
<gene>
    <name evidence="2" type="ORF">GCM10020366_02750</name>
    <name evidence="3" type="ORF">GCM10020366_62750</name>
</gene>
<feature type="transmembrane region" description="Helical" evidence="1">
    <location>
        <begin position="98"/>
        <end position="118"/>
    </location>
</feature>
<dbReference type="RefSeq" id="WP_344923791.1">
    <property type="nucleotide sequence ID" value="NZ_BAAAYK010000005.1"/>
</dbReference>
<sequence>MAEIDTGTTGSAGLDGPAPAPRADLVARVLTEVCSPAVIVLLLPVAVAWRATHAPGPALGWGGFVALTSSVLPMAGIIAGSRAGWWDGHHVRDREGRLIPFVLLISLSSLGLGVLVLAGAPRLVVALDVAMLAALLAIGLITVWWKVSVHTAVAAGAVAMLAVVYSAWWLLLWGLAAAVGWSRVRLGDHTPAQVVVGAVVGVLAGAAGYLPTA</sequence>
<reference evidence="3" key="1">
    <citation type="journal article" date="2014" name="Int. J. Syst. Evol. Microbiol.">
        <title>Complete genome of a new Firmicutes species belonging to the dominant human colonic microbiota ('Ruminococcus bicirculans') reveals two chromosomes and a selective capacity to utilize plant glucans.</title>
        <authorList>
            <consortium name="NISC Comparative Sequencing Program"/>
            <person name="Wegmann U."/>
            <person name="Louis P."/>
            <person name="Goesmann A."/>
            <person name="Henrissat B."/>
            <person name="Duncan S.H."/>
            <person name="Flint H.J."/>
        </authorList>
    </citation>
    <scope>NUCLEOTIDE SEQUENCE</scope>
    <source>
        <strain evidence="3">JCM 9687</strain>
    </source>
</reference>
<reference evidence="4" key="2">
    <citation type="journal article" date="2019" name="Int. J. Syst. Evol. Microbiol.">
        <title>The Global Catalogue of Microorganisms (GCM) 10K type strain sequencing project: providing services to taxonomists for standard genome sequencing and annotation.</title>
        <authorList>
            <consortium name="The Broad Institute Genomics Platform"/>
            <consortium name="The Broad Institute Genome Sequencing Center for Infectious Disease"/>
            <person name="Wu L."/>
            <person name="Ma J."/>
        </authorList>
    </citation>
    <scope>NUCLEOTIDE SEQUENCE [LARGE SCALE GENOMIC DNA]</scope>
    <source>
        <strain evidence="4">JCM 9687</strain>
    </source>
</reference>
<evidence type="ECO:0000313" key="2">
    <source>
        <dbReference type="EMBL" id="GAA3352575.1"/>
    </source>
</evidence>
<keyword evidence="4" id="KW-1185">Reference proteome</keyword>
<dbReference type="InterPro" id="IPR036938">
    <property type="entry name" value="PAP2/HPO_sf"/>
</dbReference>
<comment type="caution">
    <text evidence="3">The sequence shown here is derived from an EMBL/GenBank/DDBJ whole genome shotgun (WGS) entry which is preliminary data.</text>
</comment>
<keyword evidence="1" id="KW-0472">Membrane</keyword>
<dbReference type="EMBL" id="BAAAYK010000005">
    <property type="protein sequence ID" value="GAA3352575.1"/>
    <property type="molecule type" value="Genomic_DNA"/>
</dbReference>
<feature type="transmembrane region" description="Helical" evidence="1">
    <location>
        <begin position="191"/>
        <end position="210"/>
    </location>
</feature>
<feature type="transmembrane region" description="Helical" evidence="1">
    <location>
        <begin position="58"/>
        <end position="78"/>
    </location>
</feature>
<dbReference type="EMBL" id="BAAAYK010000038">
    <property type="protein sequence ID" value="GAA3364917.1"/>
    <property type="molecule type" value="Genomic_DNA"/>
</dbReference>
<evidence type="ECO:0008006" key="5">
    <source>
        <dbReference type="Google" id="ProtNLM"/>
    </source>
</evidence>
<keyword evidence="1" id="KW-1133">Transmembrane helix</keyword>
<dbReference type="SUPFAM" id="SSF48317">
    <property type="entry name" value="Acid phosphatase/Vanadium-dependent haloperoxidase"/>
    <property type="match status" value="1"/>
</dbReference>
<reference evidence="3" key="3">
    <citation type="submission" date="2023-12" db="EMBL/GenBank/DDBJ databases">
        <authorList>
            <person name="Sun Q."/>
            <person name="Inoue M."/>
        </authorList>
    </citation>
    <scope>NUCLEOTIDE SEQUENCE</scope>
    <source>
        <strain evidence="3">JCM 9687</strain>
    </source>
</reference>
<protein>
    <recommendedName>
        <fullName evidence="5">Phosphatase PAP2 family protein</fullName>
    </recommendedName>
</protein>
<name>A0ABP6S0K5_9PSEU</name>
<keyword evidence="1" id="KW-0812">Transmembrane</keyword>
<feature type="transmembrane region" description="Helical" evidence="1">
    <location>
        <begin position="152"/>
        <end position="171"/>
    </location>
</feature>